<feature type="transmembrane region" description="Helical" evidence="1">
    <location>
        <begin position="12"/>
        <end position="30"/>
    </location>
</feature>
<dbReference type="EMBL" id="JABZGR010000004">
    <property type="protein sequence ID" value="MBF0969928.1"/>
    <property type="molecule type" value="Genomic_DNA"/>
</dbReference>
<feature type="transmembrane region" description="Helical" evidence="1">
    <location>
        <begin position="423"/>
        <end position="443"/>
    </location>
</feature>
<feature type="transmembrane region" description="Helical" evidence="1">
    <location>
        <begin position="825"/>
        <end position="845"/>
    </location>
</feature>
<feature type="transmembrane region" description="Helical" evidence="1">
    <location>
        <begin position="123"/>
        <end position="145"/>
    </location>
</feature>
<feature type="transmembrane region" description="Helical" evidence="1">
    <location>
        <begin position="357"/>
        <end position="376"/>
    </location>
</feature>
<feature type="transmembrane region" description="Helical" evidence="1">
    <location>
        <begin position="517"/>
        <end position="541"/>
    </location>
</feature>
<sequence>MNTFLKKISGDAIAVLLFLVIAFTYFMTPISQGLVLGGHDAMAAVGQGRENAEYVAATGEQTRWTNTLFSGMPTYQIAPAYESSSFLGFFAKAYGLFTSGPVLYLFLFLLGFYILLRAFNFRPWLAALGAIVWAFSSYFCIIIAAGHIWKVMTLTFIPPTIAGLILCYRGKLLWGSFVTALFTAFQIMSNHIQMSYYFAFVMFFLVLAYGIDAARRKALPQWAKATGVILLAGVVGLLANVSNLYHTYEYSKLSMRGPAELSPQTPEKAQATNGGLDRDYITQWSYGVGESFTLLVPDFNGGGSGSILDRPNVEELNGYDRFYQAAGRFQEIAAKSGQQVTPPGLDQYWGDQPFTVGPVYVGAFVCFLFIFGLFFVRGPLKWALLASTVLSFLFAWGHNNPAFTNFCIDHLPLYNKFRTPSSALVVAEFAIPLLAMLALARLIKSPADVFGTKRGKIAFSVASALTAGLCLLLWLFPSLAGDCISAKDDAALSAMGSALGFDFVNSYRGAISDMHHAILAASALRSLLIILVGIGLLWLYLRGMIKSWMLCVGLFVVCLFDLWQVDKHYLNDASFTDPVQMQTLTPSAAEDVVRKDKTDFRVLNLSEGNPFNETSNRTAYFFQSIGGYNAAKLHRYQDLIDRCLNDELQGFLGAINMAGGDMQRVPGDSLAPVLNMLNAKWIIFGAQAGQALQNPYANGNAWFATDVKYVDTPDAEMAALKRLDTKHAAVADKRFRTALDGSPLGTGSVRLTQRKPNEVRYEVTSDKGGLIVFSEIYYPGWKATVDGQPVEIGRVNYLLRALKVPAGKHLVVMEYRPTSISVTEAIAFSAIAVIFVLLLLIALRLRRKRQAEAKD</sequence>
<name>A0A929WZL6_9BACT</name>
<dbReference type="PANTHER" id="PTHR38454:SF1">
    <property type="entry name" value="INTEGRAL MEMBRANE PROTEIN"/>
    <property type="match status" value="1"/>
</dbReference>
<dbReference type="RefSeq" id="WP_303763106.1">
    <property type="nucleotide sequence ID" value="NZ_JABZGR010000004.1"/>
</dbReference>
<evidence type="ECO:0000313" key="3">
    <source>
        <dbReference type="Proteomes" id="UP000704068"/>
    </source>
</evidence>
<keyword evidence="1" id="KW-1133">Transmembrane helix</keyword>
<dbReference type="InterPro" id="IPR018580">
    <property type="entry name" value="Uncharacterised_YfhO"/>
</dbReference>
<reference evidence="2" key="1">
    <citation type="submission" date="2020-04" db="EMBL/GenBank/DDBJ databases">
        <title>Deep metagenomics examines the oral microbiome during advanced dental caries in children, revealing novel taxa and co-occurrences with host molecules.</title>
        <authorList>
            <person name="Baker J.L."/>
            <person name="Morton J.T."/>
            <person name="Dinis M."/>
            <person name="Alvarez R."/>
            <person name="Tran N.C."/>
            <person name="Knight R."/>
            <person name="Edlund A."/>
        </authorList>
    </citation>
    <scope>NUCLEOTIDE SEQUENCE</scope>
    <source>
        <strain evidence="2">JCVI_34_bin.1</strain>
    </source>
</reference>
<accession>A0A929WZL6</accession>
<evidence type="ECO:0000256" key="1">
    <source>
        <dbReference type="SAM" id="Phobius"/>
    </source>
</evidence>
<gene>
    <name evidence="2" type="ORF">HXK21_02645</name>
</gene>
<keyword evidence="1" id="KW-0812">Transmembrane</keyword>
<dbReference type="PANTHER" id="PTHR38454">
    <property type="entry name" value="INTEGRAL MEMBRANE PROTEIN-RELATED"/>
    <property type="match status" value="1"/>
</dbReference>
<dbReference type="Pfam" id="PF09586">
    <property type="entry name" value="YfhO"/>
    <property type="match status" value="1"/>
</dbReference>
<organism evidence="2 3">
    <name type="scientific">Alloprevotella tannerae</name>
    <dbReference type="NCBI Taxonomy" id="76122"/>
    <lineage>
        <taxon>Bacteria</taxon>
        <taxon>Pseudomonadati</taxon>
        <taxon>Bacteroidota</taxon>
        <taxon>Bacteroidia</taxon>
        <taxon>Bacteroidales</taxon>
        <taxon>Prevotellaceae</taxon>
        <taxon>Alloprevotella</taxon>
    </lineage>
</organism>
<feature type="transmembrane region" description="Helical" evidence="1">
    <location>
        <begin position="223"/>
        <end position="245"/>
    </location>
</feature>
<comment type="caution">
    <text evidence="2">The sequence shown here is derived from an EMBL/GenBank/DDBJ whole genome shotgun (WGS) entry which is preliminary data.</text>
</comment>
<protein>
    <submittedName>
        <fullName evidence="2">YfhO family protein</fullName>
    </submittedName>
</protein>
<proteinExistence type="predicted"/>
<feature type="transmembrane region" description="Helical" evidence="1">
    <location>
        <begin position="93"/>
        <end position="116"/>
    </location>
</feature>
<dbReference type="Proteomes" id="UP000704068">
    <property type="component" value="Unassembled WGS sequence"/>
</dbReference>
<keyword evidence="1" id="KW-0472">Membrane</keyword>
<dbReference type="AlphaFoldDB" id="A0A929WZL6"/>
<feature type="transmembrane region" description="Helical" evidence="1">
    <location>
        <begin position="455"/>
        <end position="476"/>
    </location>
</feature>
<evidence type="ECO:0000313" key="2">
    <source>
        <dbReference type="EMBL" id="MBF0969928.1"/>
    </source>
</evidence>
<feature type="transmembrane region" description="Helical" evidence="1">
    <location>
        <begin position="194"/>
        <end position="211"/>
    </location>
</feature>
<feature type="transmembrane region" description="Helical" evidence="1">
    <location>
        <begin position="548"/>
        <end position="565"/>
    </location>
</feature>